<feature type="compositionally biased region" description="Basic and acidic residues" evidence="6">
    <location>
        <begin position="102"/>
        <end position="121"/>
    </location>
</feature>
<comment type="similarity">
    <text evidence="1">Belongs to the LOG family.</text>
</comment>
<dbReference type="EC" id="3.2.2.n1" evidence="2"/>
<evidence type="ECO:0000256" key="2">
    <source>
        <dbReference type="ARBA" id="ARBA00012205"/>
    </source>
</evidence>
<feature type="region of interest" description="Disordered" evidence="6">
    <location>
        <begin position="152"/>
        <end position="172"/>
    </location>
</feature>
<dbReference type="PANTHER" id="PTHR31223">
    <property type="entry name" value="LOG FAMILY PROTEIN YJL055W"/>
    <property type="match status" value="1"/>
</dbReference>
<name>R7W6C7_AEGTA</name>
<dbReference type="PROSITE" id="PS50096">
    <property type="entry name" value="IQ"/>
    <property type="match status" value="1"/>
</dbReference>
<comment type="catalytic activity">
    <reaction evidence="5">
        <text>9-ribosyl-trans-zeatin 5'-phosphate + H2O = trans-zeatin + D-ribose 5-phosphate</text>
        <dbReference type="Rhea" id="RHEA:48564"/>
        <dbReference type="ChEBI" id="CHEBI:15377"/>
        <dbReference type="ChEBI" id="CHEBI:16522"/>
        <dbReference type="ChEBI" id="CHEBI:78346"/>
        <dbReference type="ChEBI" id="CHEBI:87947"/>
        <dbReference type="EC" id="3.2.2.n1"/>
    </reaction>
</comment>
<proteinExistence type="inferred from homology"/>
<dbReference type="PANTHER" id="PTHR31223:SF16">
    <property type="entry name" value="CYTOKININ RIBOSIDE 5'-MONOPHOSPHATE PHOSPHORIBOHYDROLASE LOGL7-RELATED"/>
    <property type="match status" value="1"/>
</dbReference>
<evidence type="ECO:0000256" key="6">
    <source>
        <dbReference type="SAM" id="MobiDB-lite"/>
    </source>
</evidence>
<evidence type="ECO:0000256" key="4">
    <source>
        <dbReference type="ARBA" id="ARBA00047718"/>
    </source>
</evidence>
<dbReference type="Gene3D" id="3.40.50.450">
    <property type="match status" value="1"/>
</dbReference>
<organism evidence="7">
    <name type="scientific">Aegilops tauschii</name>
    <name type="common">Tausch's goatgrass</name>
    <name type="synonym">Aegilops squarrosa</name>
    <dbReference type="NCBI Taxonomy" id="37682"/>
    <lineage>
        <taxon>Eukaryota</taxon>
        <taxon>Viridiplantae</taxon>
        <taxon>Streptophyta</taxon>
        <taxon>Embryophyta</taxon>
        <taxon>Tracheophyta</taxon>
        <taxon>Spermatophyta</taxon>
        <taxon>Magnoliopsida</taxon>
        <taxon>Liliopsida</taxon>
        <taxon>Poales</taxon>
        <taxon>Poaceae</taxon>
        <taxon>BOP clade</taxon>
        <taxon>Pooideae</taxon>
        <taxon>Triticodae</taxon>
        <taxon>Triticeae</taxon>
        <taxon>Triticinae</taxon>
        <taxon>Aegilops</taxon>
    </lineage>
</organism>
<feature type="compositionally biased region" description="Low complexity" evidence="6">
    <location>
        <begin position="157"/>
        <end position="171"/>
    </location>
</feature>
<evidence type="ECO:0000256" key="3">
    <source>
        <dbReference type="ARBA" id="ARBA00022712"/>
    </source>
</evidence>
<dbReference type="Pfam" id="PF03641">
    <property type="entry name" value="Lysine_decarbox"/>
    <property type="match status" value="1"/>
</dbReference>
<comment type="catalytic activity">
    <reaction evidence="4">
        <text>N(6)-(dimethylallyl)adenosine 5'-phosphate + H2O = N(6)-dimethylallyladenine + D-ribose 5-phosphate</text>
        <dbReference type="Rhea" id="RHEA:48560"/>
        <dbReference type="ChEBI" id="CHEBI:15377"/>
        <dbReference type="ChEBI" id="CHEBI:17660"/>
        <dbReference type="ChEBI" id="CHEBI:57526"/>
        <dbReference type="ChEBI" id="CHEBI:78346"/>
        <dbReference type="EC" id="3.2.2.n1"/>
    </reaction>
</comment>
<dbReference type="SUPFAM" id="SSF102405">
    <property type="entry name" value="MCP/YpsA-like"/>
    <property type="match status" value="1"/>
</dbReference>
<dbReference type="AlphaFoldDB" id="R7W6C7"/>
<evidence type="ECO:0000256" key="5">
    <source>
        <dbReference type="ARBA" id="ARBA00049153"/>
    </source>
</evidence>
<dbReference type="NCBIfam" id="TIGR00730">
    <property type="entry name" value="Rossman fold protein, TIGR00730 family"/>
    <property type="match status" value="1"/>
</dbReference>
<dbReference type="EnsemblPlants" id="EMT03316">
    <property type="protein sequence ID" value="EMT03316"/>
    <property type="gene ID" value="F775_52143"/>
</dbReference>
<keyword evidence="3" id="KW-0203">Cytokinin biosynthesis</keyword>
<dbReference type="GO" id="GO:0016799">
    <property type="term" value="F:hydrolase activity, hydrolyzing N-glycosyl compounds"/>
    <property type="evidence" value="ECO:0007669"/>
    <property type="project" value="TreeGrafter"/>
</dbReference>
<feature type="region of interest" description="Disordered" evidence="6">
    <location>
        <begin position="236"/>
        <end position="265"/>
    </location>
</feature>
<feature type="compositionally biased region" description="Polar residues" evidence="6">
    <location>
        <begin position="253"/>
        <end position="265"/>
    </location>
</feature>
<protein>
    <recommendedName>
        <fullName evidence="2">cytokinin riboside 5'-monophosphate phosphoribohydrolase</fullName>
        <ecNumber evidence="2">3.2.2.n1</ecNumber>
    </recommendedName>
</protein>
<dbReference type="GO" id="GO:0005829">
    <property type="term" value="C:cytosol"/>
    <property type="evidence" value="ECO:0007669"/>
    <property type="project" value="TreeGrafter"/>
</dbReference>
<dbReference type="InterPro" id="IPR031100">
    <property type="entry name" value="LOG_fam"/>
</dbReference>
<feature type="region of interest" description="Disordered" evidence="6">
    <location>
        <begin position="93"/>
        <end position="134"/>
    </location>
</feature>
<evidence type="ECO:0000313" key="7">
    <source>
        <dbReference type="EnsemblPlants" id="EMT03316"/>
    </source>
</evidence>
<dbReference type="InterPro" id="IPR005269">
    <property type="entry name" value="LOG"/>
</dbReference>
<reference evidence="7" key="1">
    <citation type="submission" date="2015-06" db="UniProtKB">
        <authorList>
            <consortium name="EnsemblPlants"/>
        </authorList>
    </citation>
    <scope>IDENTIFICATION</scope>
</reference>
<evidence type="ECO:0000256" key="1">
    <source>
        <dbReference type="ARBA" id="ARBA00006763"/>
    </source>
</evidence>
<accession>R7W6C7</accession>
<sequence>MGKWIKSLVGLKAPSASAAPGQGRKFRGARAAPGLPRDQAGARRALKALRGIVRLQALVRGRLVRRQLAVTLSRMEALLRVQERAMERRARCSADALPQDAPGHRDGRADPLRETEERWCDRQGSVNQVKSRMHMKHEGAVKRQRAIAYAHSHQGRSSRYSGRSSSPASSLRNHESYIEGWMATKPWESTHMDSNLGQSRRLHSYKETINFEDSKYSCAGSTKIRRNNDSARVEAMPPPALSASSSDFGCDESSPSTSSVTPGYSATNTLASEARSDSGGGPGYMSLTKAAKARLEDVGGSRRGPFQLQRQRSGGVPYYSRRVALSSLDSESNAGSDVSAAARRVIPRALMPVEILGESVGEVKVVSDMHERKAEMARRSEAFIALPGGYGTMEELLEMITWSQLGIHNKPVGLLNVDGYYDTLLALFDKGAREGFINADCRHILVSAPTAAELLTKMEQYTRSHQEVAPATSWEISELGYAKAPPADG</sequence>
<dbReference type="GO" id="GO:0009691">
    <property type="term" value="P:cytokinin biosynthetic process"/>
    <property type="evidence" value="ECO:0007669"/>
    <property type="project" value="UniProtKB-KW"/>
</dbReference>
<feature type="region of interest" description="Disordered" evidence="6">
    <location>
        <begin position="16"/>
        <end position="38"/>
    </location>
</feature>
<dbReference type="GO" id="GO:0005634">
    <property type="term" value="C:nucleus"/>
    <property type="evidence" value="ECO:0007669"/>
    <property type="project" value="TreeGrafter"/>
</dbReference>